<evidence type="ECO:0000313" key="3">
    <source>
        <dbReference type="EMBL" id="MCD7111785.1"/>
    </source>
</evidence>
<gene>
    <name evidence="3" type="ORF">LRX75_22415</name>
</gene>
<organism evidence="3 4">
    <name type="scientific">Rhizobium quercicola</name>
    <dbReference type="NCBI Taxonomy" id="2901226"/>
    <lineage>
        <taxon>Bacteria</taxon>
        <taxon>Pseudomonadati</taxon>
        <taxon>Pseudomonadota</taxon>
        <taxon>Alphaproteobacteria</taxon>
        <taxon>Hyphomicrobiales</taxon>
        <taxon>Rhizobiaceae</taxon>
        <taxon>Rhizobium/Agrobacterium group</taxon>
        <taxon>Rhizobium</taxon>
    </lineage>
</organism>
<name>A0A9X1NWR6_9HYPH</name>
<dbReference type="GO" id="GO:0005886">
    <property type="term" value="C:plasma membrane"/>
    <property type="evidence" value="ECO:0007669"/>
    <property type="project" value="InterPro"/>
</dbReference>
<accession>A0A9X1NWR6</accession>
<dbReference type="PANTHER" id="PTHR37461">
    <property type="entry name" value="ANTI-SIGMA-K FACTOR RSKA"/>
    <property type="match status" value="1"/>
</dbReference>
<dbReference type="InterPro" id="IPR051474">
    <property type="entry name" value="Anti-sigma-K/W_factor"/>
</dbReference>
<protein>
    <submittedName>
        <fullName evidence="3">Anti-sigma factor</fullName>
    </submittedName>
</protein>
<comment type="caution">
    <text evidence="3">The sequence shown here is derived from an EMBL/GenBank/DDBJ whole genome shotgun (WGS) entry which is preliminary data.</text>
</comment>
<keyword evidence="4" id="KW-1185">Reference proteome</keyword>
<sequence>MTEVDDSDGDRSRDEVLAAEYAVGVLSLADRKRLQARIEREPAFALLVARWEDRLSPLEPDGEEIPPRTVYPKIEARLFGPPMTAAAARGGWWHSVALWRGVAFASLAALVAMAGVQQGLFGPATRPEPLVASMTGEGSPLALLASYDASSGRIAVTPVAADAGQPRALQLWLVPGGDAAPVPLGVLPQDGRGVIEVPAALRATLGDGMTLAVSVEPPGGSPTGLPTGPVIAAGQARHP</sequence>
<dbReference type="Pfam" id="PF10099">
    <property type="entry name" value="RskA_C"/>
    <property type="match status" value="1"/>
</dbReference>
<dbReference type="GO" id="GO:0006417">
    <property type="term" value="P:regulation of translation"/>
    <property type="evidence" value="ECO:0007669"/>
    <property type="project" value="TreeGrafter"/>
</dbReference>
<proteinExistence type="predicted"/>
<dbReference type="AlphaFoldDB" id="A0A9X1NWR6"/>
<dbReference type="RefSeq" id="WP_231816805.1">
    <property type="nucleotide sequence ID" value="NZ_JAJOZR010000021.1"/>
</dbReference>
<dbReference type="EMBL" id="JAJOZR010000021">
    <property type="protein sequence ID" value="MCD7111785.1"/>
    <property type="molecule type" value="Genomic_DNA"/>
</dbReference>
<evidence type="ECO:0000256" key="1">
    <source>
        <dbReference type="SAM" id="MobiDB-lite"/>
    </source>
</evidence>
<evidence type="ECO:0000313" key="4">
    <source>
        <dbReference type="Proteomes" id="UP001139089"/>
    </source>
</evidence>
<feature type="domain" description="Anti-sigma K factor RskA C-terminal" evidence="2">
    <location>
        <begin position="105"/>
        <end position="230"/>
    </location>
</feature>
<dbReference type="GO" id="GO:0016989">
    <property type="term" value="F:sigma factor antagonist activity"/>
    <property type="evidence" value="ECO:0007669"/>
    <property type="project" value="TreeGrafter"/>
</dbReference>
<feature type="region of interest" description="Disordered" evidence="1">
    <location>
        <begin position="217"/>
        <end position="239"/>
    </location>
</feature>
<reference evidence="3" key="1">
    <citation type="submission" date="2021-12" db="EMBL/GenBank/DDBJ databases">
        <authorList>
            <person name="Li Y."/>
        </authorList>
    </citation>
    <scope>NUCLEOTIDE SEQUENCE</scope>
    <source>
        <strain evidence="3">DKSPLA3</strain>
    </source>
</reference>
<dbReference type="InterPro" id="IPR018764">
    <property type="entry name" value="RskA_C"/>
</dbReference>
<evidence type="ECO:0000259" key="2">
    <source>
        <dbReference type="Pfam" id="PF10099"/>
    </source>
</evidence>
<dbReference type="PANTHER" id="PTHR37461:SF1">
    <property type="entry name" value="ANTI-SIGMA-K FACTOR RSKA"/>
    <property type="match status" value="1"/>
</dbReference>
<dbReference type="Proteomes" id="UP001139089">
    <property type="component" value="Unassembled WGS sequence"/>
</dbReference>